<dbReference type="PANTHER" id="PTHR36300">
    <property type="entry name" value="RAW, ISOFORM A"/>
    <property type="match status" value="1"/>
</dbReference>
<keyword evidence="3" id="KW-1185">Reference proteome</keyword>
<evidence type="ECO:0000256" key="1">
    <source>
        <dbReference type="SAM" id="MobiDB-lite"/>
    </source>
</evidence>
<dbReference type="AlphaFoldDB" id="A0A5J4P3H0"/>
<protein>
    <submittedName>
        <fullName evidence="2">Raw</fullName>
    </submittedName>
</protein>
<evidence type="ECO:0000313" key="2">
    <source>
        <dbReference type="EMBL" id="KAA3682495.1"/>
    </source>
</evidence>
<dbReference type="EMBL" id="QNGE01000005">
    <property type="protein sequence ID" value="KAA3682495.1"/>
    <property type="molecule type" value="Genomic_DNA"/>
</dbReference>
<proteinExistence type="predicted"/>
<accession>A0A5J4P3H0</accession>
<name>A0A5J4P3H0_9TREM</name>
<dbReference type="Gene3D" id="3.40.50.450">
    <property type="match status" value="1"/>
</dbReference>
<sequence>MSDAYVWASVIHRLHFSLQREQSTQALALSSGASRWLSVNLRGTESLIYPVLKSLREAKDIDAVPSRCFAYSYENQLIQLCSALDHGTKYPSSVSYQYDVFLGGACNPTTWRRTYAVPFLTHWGISFYNPQVDEWNEELVELEDNAKRTSRVLLFVFETWRTRGISSFVEVAYLTALASNLVLVISDVTGSRPPVIGGEQISETEFACLERAKDYLRILATFRGVPVFSDISEGLNHVKKMIIDCRLEEQRKIGIPPVSAQELFMVEKVTSICDVFKSLPKHSPGYVTVEQARIGLQRLGADLPCDFRAGQVINHLVGFQQFCQYYITYTQQHAIRLQERRIQCCSLSVGDVKNVRNRVRRASFPLSLDCQTGPLSPGLLFNRSHGCPCILDVYLSVPEFAGHYGIWSSLLKHIRSSLRGRHLLICTSVDMHPCNWSQFPTLDTLVGFSQWAQVHSRVLFFFVGSASLSLGTMMEAAFSIGSGLNVVLCVEPMGATAVKVDAPNDVRQQHQQDCAIDSLFTHLLLSKPVVRKVDGSDCKPNRLHVGHHLSECFGVTRSNRSSSLSNQPCGQLSPNESRLRFATSPVGNVSSDRDSWSSAESPTTSSSLCSAQPTPSSDSGLGMSPSSLDAPDTQFSVSPEARFTQAAWRARSLVTPATFTGRSIHLGEQAVMVSLTAITDHNRGRTYLSALGRTKQIPVCDSVDRALDACLALLAN</sequence>
<feature type="compositionally biased region" description="Polar residues" evidence="1">
    <location>
        <begin position="558"/>
        <end position="576"/>
    </location>
</feature>
<dbReference type="InterPro" id="IPR039470">
    <property type="entry name" value="Nuc_deoxyri_tr2"/>
</dbReference>
<gene>
    <name evidence="2" type="ORF">DEA37_0010109</name>
</gene>
<feature type="compositionally biased region" description="Low complexity" evidence="1">
    <location>
        <begin position="596"/>
        <end position="629"/>
    </location>
</feature>
<reference evidence="2 3" key="1">
    <citation type="journal article" date="2019" name="Gigascience">
        <title>Whole-genome sequence of the oriental lung fluke Paragonimus westermani.</title>
        <authorList>
            <person name="Oey H."/>
            <person name="Zakrzewski M."/>
            <person name="Narain K."/>
            <person name="Devi K.R."/>
            <person name="Agatsuma T."/>
            <person name="Nawaratna S."/>
            <person name="Gobert G.N."/>
            <person name="Jones M.K."/>
            <person name="Ragan M.A."/>
            <person name="McManus D.P."/>
            <person name="Krause L."/>
        </authorList>
    </citation>
    <scope>NUCLEOTIDE SEQUENCE [LARGE SCALE GENOMIC DNA]</scope>
    <source>
        <strain evidence="2 3">IND2009</strain>
    </source>
</reference>
<dbReference type="PANTHER" id="PTHR36300:SF1">
    <property type="entry name" value="RAW, ISOFORM A"/>
    <property type="match status" value="1"/>
</dbReference>
<organism evidence="2 3">
    <name type="scientific">Paragonimus westermani</name>
    <dbReference type="NCBI Taxonomy" id="34504"/>
    <lineage>
        <taxon>Eukaryota</taxon>
        <taxon>Metazoa</taxon>
        <taxon>Spiralia</taxon>
        <taxon>Lophotrochozoa</taxon>
        <taxon>Platyhelminthes</taxon>
        <taxon>Trematoda</taxon>
        <taxon>Digenea</taxon>
        <taxon>Plagiorchiida</taxon>
        <taxon>Troglotremata</taxon>
        <taxon>Troglotrematidae</taxon>
        <taxon>Paragonimus</taxon>
    </lineage>
</organism>
<comment type="caution">
    <text evidence="2">The sequence shown here is derived from an EMBL/GenBank/DDBJ whole genome shotgun (WGS) entry which is preliminary data.</text>
</comment>
<dbReference type="GO" id="GO:0005886">
    <property type="term" value="C:plasma membrane"/>
    <property type="evidence" value="ECO:0007669"/>
    <property type="project" value="TreeGrafter"/>
</dbReference>
<evidence type="ECO:0000313" key="3">
    <source>
        <dbReference type="Proteomes" id="UP000324629"/>
    </source>
</evidence>
<dbReference type="Pfam" id="PF15891">
    <property type="entry name" value="Nuc_deoxyri_tr2"/>
    <property type="match status" value="1"/>
</dbReference>
<feature type="region of interest" description="Disordered" evidence="1">
    <location>
        <begin position="558"/>
        <end position="635"/>
    </location>
</feature>
<dbReference type="Proteomes" id="UP000324629">
    <property type="component" value="Unassembled WGS sequence"/>
</dbReference>